<protein>
    <recommendedName>
        <fullName evidence="3">Quercetin dioxygenase-like cupin family protein</fullName>
    </recommendedName>
</protein>
<evidence type="ECO:0008006" key="3">
    <source>
        <dbReference type="Google" id="ProtNLM"/>
    </source>
</evidence>
<dbReference type="SUPFAM" id="SSF51182">
    <property type="entry name" value="RmlC-like cupins"/>
    <property type="match status" value="1"/>
</dbReference>
<dbReference type="EMBL" id="QQBC01000006">
    <property type="protein sequence ID" value="RDI65145.1"/>
    <property type="molecule type" value="Genomic_DNA"/>
</dbReference>
<sequence>MSNYIPVSAQPTGADRTVLVDQDGVTCWVERVPPDRCSSLHRDSRPSITIVFSGGPVEVVDERDHLLTRAVLTNGRVIRSGELPAPYRLWNLADRALVLVVVELPETAPMS</sequence>
<organism evidence="1 2">
    <name type="scientific">Nocardia pseudobrasiliensis</name>
    <dbReference type="NCBI Taxonomy" id="45979"/>
    <lineage>
        <taxon>Bacteria</taxon>
        <taxon>Bacillati</taxon>
        <taxon>Actinomycetota</taxon>
        <taxon>Actinomycetes</taxon>
        <taxon>Mycobacteriales</taxon>
        <taxon>Nocardiaceae</taxon>
        <taxon>Nocardia</taxon>
    </lineage>
</organism>
<dbReference type="Proteomes" id="UP000254869">
    <property type="component" value="Unassembled WGS sequence"/>
</dbReference>
<evidence type="ECO:0000313" key="2">
    <source>
        <dbReference type="Proteomes" id="UP000254869"/>
    </source>
</evidence>
<evidence type="ECO:0000313" key="1">
    <source>
        <dbReference type="EMBL" id="RDI65145.1"/>
    </source>
</evidence>
<dbReference type="InterPro" id="IPR011051">
    <property type="entry name" value="RmlC_Cupin_sf"/>
</dbReference>
<dbReference type="Gene3D" id="2.60.120.10">
    <property type="entry name" value="Jelly Rolls"/>
    <property type="match status" value="1"/>
</dbReference>
<comment type="caution">
    <text evidence="1">The sequence shown here is derived from an EMBL/GenBank/DDBJ whole genome shotgun (WGS) entry which is preliminary data.</text>
</comment>
<accession>A0A370I331</accession>
<reference evidence="1 2" key="1">
    <citation type="submission" date="2018-07" db="EMBL/GenBank/DDBJ databases">
        <title>Genomic Encyclopedia of Type Strains, Phase IV (KMG-IV): sequencing the most valuable type-strain genomes for metagenomic binning, comparative biology and taxonomic classification.</title>
        <authorList>
            <person name="Goeker M."/>
        </authorList>
    </citation>
    <scope>NUCLEOTIDE SEQUENCE [LARGE SCALE GENOMIC DNA]</scope>
    <source>
        <strain evidence="1 2">DSM 44290</strain>
    </source>
</reference>
<dbReference type="AlphaFoldDB" id="A0A370I331"/>
<dbReference type="RefSeq" id="WP_067998624.1">
    <property type="nucleotide sequence ID" value="NZ_QQBC01000006.1"/>
</dbReference>
<keyword evidence="2" id="KW-1185">Reference proteome</keyword>
<name>A0A370I331_9NOCA</name>
<dbReference type="InterPro" id="IPR014710">
    <property type="entry name" value="RmlC-like_jellyroll"/>
</dbReference>
<gene>
    <name evidence="1" type="ORF">DFR76_10613</name>
</gene>
<proteinExistence type="predicted"/>